<feature type="compositionally biased region" description="Polar residues" evidence="1">
    <location>
        <begin position="285"/>
        <end position="294"/>
    </location>
</feature>
<keyword evidence="3" id="KW-0732">Signal</keyword>
<keyword evidence="5" id="KW-1185">Reference proteome</keyword>
<gene>
    <name evidence="4" type="ORF">M431DRAFT_19005</name>
</gene>
<dbReference type="EMBL" id="KZ679685">
    <property type="protein sequence ID" value="PTB51803.1"/>
    <property type="molecule type" value="Genomic_DNA"/>
</dbReference>
<proteinExistence type="predicted"/>
<feature type="chain" id="PRO_5015754706" description="Mid2 domain-containing protein" evidence="3">
    <location>
        <begin position="24"/>
        <end position="334"/>
    </location>
</feature>
<evidence type="ECO:0008006" key="6">
    <source>
        <dbReference type="Google" id="ProtNLM"/>
    </source>
</evidence>
<keyword evidence="2" id="KW-0812">Transmembrane</keyword>
<protein>
    <recommendedName>
        <fullName evidence="6">Mid2 domain-containing protein</fullName>
    </recommendedName>
</protein>
<feature type="transmembrane region" description="Helical" evidence="2">
    <location>
        <begin position="158"/>
        <end position="179"/>
    </location>
</feature>
<reference evidence="4 5" key="1">
    <citation type="submission" date="2016-07" db="EMBL/GenBank/DDBJ databases">
        <title>Multiple horizontal gene transfer events from other fungi enriched the ability of initially mycotrophic Trichoderma (Ascomycota) to feed on dead plant biomass.</title>
        <authorList>
            <consortium name="DOE Joint Genome Institute"/>
            <person name="Aerts A."/>
            <person name="Atanasova L."/>
            <person name="Chenthamara K."/>
            <person name="Zhang J."/>
            <person name="Grujic M."/>
            <person name="Henrissat B."/>
            <person name="Kuo A."/>
            <person name="Salamov A."/>
            <person name="Lipzen A."/>
            <person name="Labutti K."/>
            <person name="Barry K."/>
            <person name="Miao Y."/>
            <person name="Rahimi M.J."/>
            <person name="Shen Q."/>
            <person name="Grigoriev I.V."/>
            <person name="Kubicek C.P."/>
            <person name="Druzhinina I.S."/>
        </authorList>
    </citation>
    <scope>NUCLEOTIDE SEQUENCE [LARGE SCALE GENOMIC DNA]</scope>
    <source>
        <strain evidence="4 5">CBS 226.95</strain>
    </source>
</reference>
<dbReference type="RefSeq" id="XP_024771480.1">
    <property type="nucleotide sequence ID" value="XM_024913197.1"/>
</dbReference>
<dbReference type="GeneID" id="36621758"/>
<evidence type="ECO:0000256" key="2">
    <source>
        <dbReference type="SAM" id="Phobius"/>
    </source>
</evidence>
<keyword evidence="2" id="KW-0472">Membrane</keyword>
<feature type="region of interest" description="Disordered" evidence="1">
    <location>
        <begin position="247"/>
        <end position="334"/>
    </location>
</feature>
<accession>A0A2T4A4A7</accession>
<feature type="signal peptide" evidence="3">
    <location>
        <begin position="1"/>
        <end position="23"/>
    </location>
</feature>
<keyword evidence="2" id="KW-1133">Transmembrane helix</keyword>
<evidence type="ECO:0000256" key="3">
    <source>
        <dbReference type="SAM" id="SignalP"/>
    </source>
</evidence>
<dbReference type="Proteomes" id="UP000241690">
    <property type="component" value="Unassembled WGS sequence"/>
</dbReference>
<sequence>MMWYLRKLLFVAAVFSGRTLGSATVVVSETPDPIYLTTIITVYDGTVTPTDSVERPTSFLDIPSFSPTPSSHHALHLPHPAAYAPLPGFIPKPQPAKEEFSSVPRLTTFITHTIPRETTTDSSSSLTVMATSTSSAAPALKQSDTSSPPSSKPLSTGAVVGICVIGVPLVIGLVFYFMYHECVKDRSILSICSSCCDCCNGKKQAQSLENLRVDVQGETTLENLRDDVQRETTPVELDATNEVIGELSAPETTPYHSHPPPRVPGARELDESSTVSHHSPPSTSRQPAELSTSIDEGASALPPPYEEIIETNGRAPVFSWVAPESAYRPEKRDS</sequence>
<feature type="compositionally biased region" description="Low complexity" evidence="1">
    <location>
        <begin position="272"/>
        <end position="284"/>
    </location>
</feature>
<evidence type="ECO:0000313" key="4">
    <source>
        <dbReference type="EMBL" id="PTB51803.1"/>
    </source>
</evidence>
<dbReference type="STRING" id="983964.A0A2T4A4A7"/>
<evidence type="ECO:0000256" key="1">
    <source>
        <dbReference type="SAM" id="MobiDB-lite"/>
    </source>
</evidence>
<organism evidence="4 5">
    <name type="scientific">Trichoderma harzianum CBS 226.95</name>
    <dbReference type="NCBI Taxonomy" id="983964"/>
    <lineage>
        <taxon>Eukaryota</taxon>
        <taxon>Fungi</taxon>
        <taxon>Dikarya</taxon>
        <taxon>Ascomycota</taxon>
        <taxon>Pezizomycotina</taxon>
        <taxon>Sordariomycetes</taxon>
        <taxon>Hypocreomycetidae</taxon>
        <taxon>Hypocreales</taxon>
        <taxon>Hypocreaceae</taxon>
        <taxon>Trichoderma</taxon>
    </lineage>
</organism>
<dbReference type="AlphaFoldDB" id="A0A2T4A4A7"/>
<name>A0A2T4A4A7_TRIHA</name>
<evidence type="ECO:0000313" key="5">
    <source>
        <dbReference type="Proteomes" id="UP000241690"/>
    </source>
</evidence>